<feature type="transmembrane region" description="Helical" evidence="2">
    <location>
        <begin position="211"/>
        <end position="231"/>
    </location>
</feature>
<keyword evidence="2" id="KW-0472">Membrane</keyword>
<feature type="compositionally biased region" description="Polar residues" evidence="1">
    <location>
        <begin position="20"/>
        <end position="34"/>
    </location>
</feature>
<accession>A0ABQ0GRM9</accession>
<dbReference type="GeneID" id="98181329"/>
<dbReference type="RefSeq" id="XP_070922107.1">
    <property type="nucleotide sequence ID" value="XM_071066006.1"/>
</dbReference>
<keyword evidence="4" id="KW-1185">Reference proteome</keyword>
<sequence length="612" mass="66057">MDQSSPLWPTTARKDGCEESPSQHATPNRQSSVGSPGAARPEGSPCSDVVGGAQMTKSSCLQLQNALAIPGAETPTLRVPLLQPIAIYDQRTIQNKNRITYNVVDSSNNRTTTSTNNSTTTVSSATTTNTATYNGTGPEPASMAALRTMTSWPMRALSCTVKVYGRMVGLLVTYGLTPLLSGVLVGGMCFVLAAAVTYFGWGYAAAPITGTYRVVSSLLSGIAFFGKWWGWSRALGGCAAVDNHATPTFAPSSQLSSLRQPLEPSKAVSYAGELAASPVRSLLDSSPSGAAVQHLSVVVEILGHADKTWRFNLDSLASSVDLTNIHAANDEFLQLMTKNLPTQHDSALSLAERIRADPASRYKDPWLPFWKMWASVSSGNKDSLASCPHKPSGNGSLWEERCNCTLPRHIQPEPFATFRGRVCGVLKLLEDIIAQRTKAGQSLIDYRKEGKATSQEVRKRALVLDKASVSAETKRRVLLAHAAVPGQSRAPAAGLAGSTETSQEYCAVRHGLTLGKSASRVQAVLLAQTVAKANTIRHQLKMEYRQFHPPSYDRVKKLLDKVDGRDLADDGKLGTLKEMDRDKAVLEEVLRAIPAWARRYYSFLSAEEHNGA</sequence>
<proteinExistence type="predicted"/>
<protein>
    <submittedName>
        <fullName evidence="3">Uncharacterized protein</fullName>
    </submittedName>
</protein>
<gene>
    <name evidence="3" type="ORF">MFIFM68171_10587</name>
</gene>
<dbReference type="EMBL" id="BAAFSV010000006">
    <property type="protein sequence ID" value="GAB1320377.1"/>
    <property type="molecule type" value="Genomic_DNA"/>
</dbReference>
<reference evidence="3 4" key="1">
    <citation type="submission" date="2024-09" db="EMBL/GenBank/DDBJ databases">
        <title>Itraconazole resistance in Madurella fahalii resulting from another homologue of gene encoding cytochrome P450 14-alpha sterol demethylase (CYP51).</title>
        <authorList>
            <person name="Yoshioka I."/>
            <person name="Fahal A.H."/>
            <person name="Kaneko S."/>
            <person name="Yaguchi T."/>
        </authorList>
    </citation>
    <scope>NUCLEOTIDE SEQUENCE [LARGE SCALE GENOMIC DNA]</scope>
    <source>
        <strain evidence="3 4">IFM 68171</strain>
    </source>
</reference>
<name>A0ABQ0GRM9_9PEZI</name>
<evidence type="ECO:0000256" key="1">
    <source>
        <dbReference type="SAM" id="MobiDB-lite"/>
    </source>
</evidence>
<keyword evidence="2" id="KW-0812">Transmembrane</keyword>
<keyword evidence="2" id="KW-1133">Transmembrane helix</keyword>
<feature type="region of interest" description="Disordered" evidence="1">
    <location>
        <begin position="110"/>
        <end position="136"/>
    </location>
</feature>
<feature type="transmembrane region" description="Helical" evidence="2">
    <location>
        <begin position="183"/>
        <end position="204"/>
    </location>
</feature>
<dbReference type="Proteomes" id="UP001628179">
    <property type="component" value="Unassembled WGS sequence"/>
</dbReference>
<comment type="caution">
    <text evidence="3">The sequence shown here is derived from an EMBL/GenBank/DDBJ whole genome shotgun (WGS) entry which is preliminary data.</text>
</comment>
<evidence type="ECO:0000313" key="3">
    <source>
        <dbReference type="EMBL" id="GAB1320377.1"/>
    </source>
</evidence>
<organism evidence="3 4">
    <name type="scientific">Madurella fahalii</name>
    <dbReference type="NCBI Taxonomy" id="1157608"/>
    <lineage>
        <taxon>Eukaryota</taxon>
        <taxon>Fungi</taxon>
        <taxon>Dikarya</taxon>
        <taxon>Ascomycota</taxon>
        <taxon>Pezizomycotina</taxon>
        <taxon>Sordariomycetes</taxon>
        <taxon>Sordariomycetidae</taxon>
        <taxon>Sordariales</taxon>
        <taxon>Sordariales incertae sedis</taxon>
        <taxon>Madurella</taxon>
    </lineage>
</organism>
<evidence type="ECO:0000313" key="4">
    <source>
        <dbReference type="Proteomes" id="UP001628179"/>
    </source>
</evidence>
<feature type="region of interest" description="Disordered" evidence="1">
    <location>
        <begin position="1"/>
        <end position="50"/>
    </location>
</feature>
<evidence type="ECO:0000256" key="2">
    <source>
        <dbReference type="SAM" id="Phobius"/>
    </source>
</evidence>